<evidence type="ECO:0000259" key="9">
    <source>
        <dbReference type="PROSITE" id="PS50850"/>
    </source>
</evidence>
<evidence type="ECO:0000256" key="6">
    <source>
        <dbReference type="ARBA" id="ARBA00022989"/>
    </source>
</evidence>
<evidence type="ECO:0000256" key="5">
    <source>
        <dbReference type="ARBA" id="ARBA00022692"/>
    </source>
</evidence>
<feature type="transmembrane region" description="Helical" evidence="8">
    <location>
        <begin position="378"/>
        <end position="397"/>
    </location>
</feature>
<dbReference type="PROSITE" id="PS50850">
    <property type="entry name" value="MFS"/>
    <property type="match status" value="1"/>
</dbReference>
<dbReference type="PANTHER" id="PTHR43271">
    <property type="entry name" value="BLL2771 PROTEIN"/>
    <property type="match status" value="1"/>
</dbReference>
<evidence type="ECO:0000256" key="7">
    <source>
        <dbReference type="ARBA" id="ARBA00023136"/>
    </source>
</evidence>
<sequence length="441" mass="48755">MMPMEMTCIVKVSKSTDRFKGMVKELSLHLMGNNRELHQYHHREPQFWKITLGLTLASLYNFANLYMVQPLLPLYTREFGISPTTSSLALSLTTFSLIISLLIFGFLSDRIGRIGIIHWTLFLSVIPLFLIPITESYIWLLIGRLISGILIAGLPAVAVAYISEEIAPNSRGLAVSLYIASNALGGMGGRVLGGAFAEHLSWQQGFLTLGAIGLVISVLCFLVIPKSQFFQQNHRSYKQDILGMAIHLKKTKLLFAFIFGLLIQVGFSGVWVYIPFHVEKEPFSLSVQAISLLFLTYLFGVVGSPIAGRLADRFGLMRIMSMGLLVMTAGTLVTLGNHLFYVISGLSLICLGFFIMHSLTSTWVGNTATHHKSGATSLYLFSYYMGVTLGGTTLGVIWSNYGWLGVVVICAILPLISGMIFFRMMVSDTKEARTLTENYEG</sequence>
<dbReference type="InterPro" id="IPR020846">
    <property type="entry name" value="MFS_dom"/>
</dbReference>
<dbReference type="SUPFAM" id="SSF103473">
    <property type="entry name" value="MFS general substrate transporter"/>
    <property type="match status" value="1"/>
</dbReference>
<keyword evidence="7 8" id="KW-0472">Membrane</keyword>
<keyword evidence="4" id="KW-1003">Cell membrane</keyword>
<accession>A0A6G1X1K3</accession>
<feature type="transmembrane region" description="Helical" evidence="8">
    <location>
        <begin position="253"/>
        <end position="274"/>
    </location>
</feature>
<feature type="domain" description="Major facilitator superfamily (MFS) profile" evidence="9">
    <location>
        <begin position="50"/>
        <end position="429"/>
    </location>
</feature>
<dbReference type="Proteomes" id="UP000480185">
    <property type="component" value="Unassembled WGS sequence"/>
</dbReference>
<dbReference type="PANTHER" id="PTHR43271:SF1">
    <property type="entry name" value="INNER MEMBRANE TRANSPORT PROTEIN YNFM"/>
    <property type="match status" value="1"/>
</dbReference>
<dbReference type="GO" id="GO:0005886">
    <property type="term" value="C:plasma membrane"/>
    <property type="evidence" value="ECO:0007669"/>
    <property type="project" value="UniProtKB-SubCell"/>
</dbReference>
<evidence type="ECO:0000256" key="4">
    <source>
        <dbReference type="ARBA" id="ARBA00022475"/>
    </source>
</evidence>
<name>A0A6G1X1K3_9BACI</name>
<evidence type="ECO:0000256" key="3">
    <source>
        <dbReference type="ARBA" id="ARBA00022448"/>
    </source>
</evidence>
<comment type="similarity">
    <text evidence="2">Belongs to the major facilitator superfamily.</text>
</comment>
<reference evidence="10 11" key="1">
    <citation type="submission" date="2019-11" db="EMBL/GenBank/DDBJ databases">
        <authorList>
            <person name="Li J."/>
        </authorList>
    </citation>
    <scope>NUCLEOTIDE SEQUENCE [LARGE SCALE GENOMIC DNA]</scope>
    <source>
        <strain evidence="10 11">J4</strain>
    </source>
</reference>
<evidence type="ECO:0000256" key="1">
    <source>
        <dbReference type="ARBA" id="ARBA00004651"/>
    </source>
</evidence>
<evidence type="ECO:0000256" key="8">
    <source>
        <dbReference type="SAM" id="Phobius"/>
    </source>
</evidence>
<evidence type="ECO:0000313" key="11">
    <source>
        <dbReference type="Proteomes" id="UP000480185"/>
    </source>
</evidence>
<feature type="transmembrane region" description="Helical" evidence="8">
    <location>
        <begin position="88"/>
        <end position="107"/>
    </location>
</feature>
<keyword evidence="5 8" id="KW-0812">Transmembrane</keyword>
<dbReference type="AlphaFoldDB" id="A0A6G1X1K3"/>
<feature type="transmembrane region" description="Helical" evidence="8">
    <location>
        <begin position="205"/>
        <end position="224"/>
    </location>
</feature>
<feature type="transmembrane region" description="Helical" evidence="8">
    <location>
        <begin position="286"/>
        <end position="308"/>
    </location>
</feature>
<dbReference type="EMBL" id="WJNH01000001">
    <property type="protein sequence ID" value="MRG84822.1"/>
    <property type="molecule type" value="Genomic_DNA"/>
</dbReference>
<proteinExistence type="inferred from homology"/>
<dbReference type="InterPro" id="IPR036259">
    <property type="entry name" value="MFS_trans_sf"/>
</dbReference>
<organism evidence="10 11">
    <name type="scientific">Salinibacillus xinjiangensis</name>
    <dbReference type="NCBI Taxonomy" id="1229268"/>
    <lineage>
        <taxon>Bacteria</taxon>
        <taxon>Bacillati</taxon>
        <taxon>Bacillota</taxon>
        <taxon>Bacilli</taxon>
        <taxon>Bacillales</taxon>
        <taxon>Bacillaceae</taxon>
        <taxon>Salinibacillus</taxon>
    </lineage>
</organism>
<feature type="transmembrane region" description="Helical" evidence="8">
    <location>
        <begin position="339"/>
        <end position="357"/>
    </location>
</feature>
<evidence type="ECO:0000313" key="10">
    <source>
        <dbReference type="EMBL" id="MRG84822.1"/>
    </source>
</evidence>
<feature type="transmembrane region" description="Helical" evidence="8">
    <location>
        <begin position="47"/>
        <end position="68"/>
    </location>
</feature>
<comment type="caution">
    <text evidence="10">The sequence shown here is derived from an EMBL/GenBank/DDBJ whole genome shotgun (WGS) entry which is preliminary data.</text>
</comment>
<feature type="transmembrane region" description="Helical" evidence="8">
    <location>
        <begin position="315"/>
        <end position="333"/>
    </location>
</feature>
<feature type="transmembrane region" description="Helical" evidence="8">
    <location>
        <begin position="114"/>
        <end position="131"/>
    </location>
</feature>
<feature type="transmembrane region" description="Helical" evidence="8">
    <location>
        <begin position="173"/>
        <end position="193"/>
    </location>
</feature>
<dbReference type="CDD" id="cd17324">
    <property type="entry name" value="MFS_NepI_like"/>
    <property type="match status" value="1"/>
</dbReference>
<dbReference type="GO" id="GO:0022857">
    <property type="term" value="F:transmembrane transporter activity"/>
    <property type="evidence" value="ECO:0007669"/>
    <property type="project" value="InterPro"/>
</dbReference>
<evidence type="ECO:0000256" key="2">
    <source>
        <dbReference type="ARBA" id="ARBA00008335"/>
    </source>
</evidence>
<dbReference type="Gene3D" id="1.20.1250.20">
    <property type="entry name" value="MFS general substrate transporter like domains"/>
    <property type="match status" value="1"/>
</dbReference>
<dbReference type="OrthoDB" id="63984at2"/>
<keyword evidence="6 8" id="KW-1133">Transmembrane helix</keyword>
<gene>
    <name evidence="10" type="ORF">GH754_00615</name>
</gene>
<feature type="transmembrane region" description="Helical" evidence="8">
    <location>
        <begin position="403"/>
        <end position="422"/>
    </location>
</feature>
<feature type="transmembrane region" description="Helical" evidence="8">
    <location>
        <begin position="137"/>
        <end position="161"/>
    </location>
</feature>
<keyword evidence="3" id="KW-0813">Transport</keyword>
<protein>
    <submittedName>
        <fullName evidence="10">MFS transporter</fullName>
    </submittedName>
</protein>
<keyword evidence="11" id="KW-1185">Reference proteome</keyword>
<dbReference type="InterPro" id="IPR011701">
    <property type="entry name" value="MFS"/>
</dbReference>
<dbReference type="Pfam" id="PF07690">
    <property type="entry name" value="MFS_1"/>
    <property type="match status" value="1"/>
</dbReference>
<comment type="subcellular location">
    <subcellularLocation>
        <location evidence="1">Cell membrane</location>
        <topology evidence="1">Multi-pass membrane protein</topology>
    </subcellularLocation>
</comment>